<proteinExistence type="predicted"/>
<name>A0A9D9I722_9BACT</name>
<accession>A0A9D9I722</accession>
<dbReference type="AlphaFoldDB" id="A0A9D9I722"/>
<gene>
    <name evidence="1" type="ORF">IAB99_05430</name>
</gene>
<dbReference type="Proteomes" id="UP000823660">
    <property type="component" value="Unassembled WGS sequence"/>
</dbReference>
<dbReference type="EMBL" id="JADIMH010000031">
    <property type="protein sequence ID" value="MBO8467189.1"/>
    <property type="molecule type" value="Genomic_DNA"/>
</dbReference>
<reference evidence="1" key="1">
    <citation type="submission" date="2020-10" db="EMBL/GenBank/DDBJ databases">
        <authorList>
            <person name="Gilroy R."/>
        </authorList>
    </citation>
    <scope>NUCLEOTIDE SEQUENCE</scope>
    <source>
        <strain evidence="1">B1-15692</strain>
    </source>
</reference>
<reference evidence="1" key="2">
    <citation type="journal article" date="2021" name="PeerJ">
        <title>Extensive microbial diversity within the chicken gut microbiome revealed by metagenomics and culture.</title>
        <authorList>
            <person name="Gilroy R."/>
            <person name="Ravi A."/>
            <person name="Getino M."/>
            <person name="Pursley I."/>
            <person name="Horton D.L."/>
            <person name="Alikhan N.F."/>
            <person name="Baker D."/>
            <person name="Gharbi K."/>
            <person name="Hall N."/>
            <person name="Watson M."/>
            <person name="Adriaenssens E.M."/>
            <person name="Foster-Nyarko E."/>
            <person name="Jarju S."/>
            <person name="Secka A."/>
            <person name="Antonio M."/>
            <person name="Oren A."/>
            <person name="Chaudhuri R.R."/>
            <person name="La Ragione R."/>
            <person name="Hildebrand F."/>
            <person name="Pallen M.J."/>
        </authorList>
    </citation>
    <scope>NUCLEOTIDE SEQUENCE</scope>
    <source>
        <strain evidence="1">B1-15692</strain>
    </source>
</reference>
<protein>
    <submittedName>
        <fullName evidence="1">Uncharacterized protein</fullName>
    </submittedName>
</protein>
<organism evidence="1 2">
    <name type="scientific">Candidatus Cryptobacteroides faecipullorum</name>
    <dbReference type="NCBI Taxonomy" id="2840764"/>
    <lineage>
        <taxon>Bacteria</taxon>
        <taxon>Pseudomonadati</taxon>
        <taxon>Bacteroidota</taxon>
        <taxon>Bacteroidia</taxon>
        <taxon>Bacteroidales</taxon>
        <taxon>Candidatus Cryptobacteroides</taxon>
    </lineage>
</organism>
<sequence length="53" mass="5577">MKKVWTCVFASIAIAATVAAVKQGDMLICGGIASIMGAVSWTLWDSGSEKEDK</sequence>
<evidence type="ECO:0000313" key="2">
    <source>
        <dbReference type="Proteomes" id="UP000823660"/>
    </source>
</evidence>
<evidence type="ECO:0000313" key="1">
    <source>
        <dbReference type="EMBL" id="MBO8467189.1"/>
    </source>
</evidence>
<comment type="caution">
    <text evidence="1">The sequence shown here is derived from an EMBL/GenBank/DDBJ whole genome shotgun (WGS) entry which is preliminary data.</text>
</comment>